<comment type="caution">
    <text evidence="2">The sequence shown here is derived from an EMBL/GenBank/DDBJ whole genome shotgun (WGS) entry which is preliminary data.</text>
</comment>
<gene>
    <name evidence="2" type="ORF">N7460_008050</name>
</gene>
<dbReference type="InterPro" id="IPR045153">
    <property type="entry name" value="Est1/Ebs1-like"/>
</dbReference>
<dbReference type="Pfam" id="PF10373">
    <property type="entry name" value="EST1_DNA_bind"/>
    <property type="match status" value="1"/>
</dbReference>
<evidence type="ECO:0000313" key="3">
    <source>
        <dbReference type="Proteomes" id="UP001219568"/>
    </source>
</evidence>
<dbReference type="GO" id="GO:0042162">
    <property type="term" value="F:telomeric DNA binding"/>
    <property type="evidence" value="ECO:0007669"/>
    <property type="project" value="TreeGrafter"/>
</dbReference>
<dbReference type="InterPro" id="IPR018834">
    <property type="entry name" value="DNA/RNA-bd_Est1-type"/>
</dbReference>
<dbReference type="EMBL" id="JAQJZL010000009">
    <property type="protein sequence ID" value="KAJ6038279.1"/>
    <property type="molecule type" value="Genomic_DNA"/>
</dbReference>
<proteinExistence type="predicted"/>
<protein>
    <recommendedName>
        <fullName evidence="1">DNA/RNA-binding domain-containing protein</fullName>
    </recommendedName>
</protein>
<reference evidence="2" key="2">
    <citation type="submission" date="2023-01" db="EMBL/GenBank/DDBJ databases">
        <authorList>
            <person name="Petersen C."/>
        </authorList>
    </citation>
    <scope>NUCLEOTIDE SEQUENCE</scope>
    <source>
        <strain evidence="2">IBT 15450</strain>
    </source>
</reference>
<evidence type="ECO:0000259" key="1">
    <source>
        <dbReference type="Pfam" id="PF10373"/>
    </source>
</evidence>
<accession>A0AAD6I9H9</accession>
<dbReference type="Gene3D" id="1.25.40.10">
    <property type="entry name" value="Tetratricopeptide repeat domain"/>
    <property type="match status" value="1"/>
</dbReference>
<dbReference type="InterPro" id="IPR011990">
    <property type="entry name" value="TPR-like_helical_dom_sf"/>
</dbReference>
<organism evidence="2 3">
    <name type="scientific">Penicillium canescens</name>
    <dbReference type="NCBI Taxonomy" id="5083"/>
    <lineage>
        <taxon>Eukaryota</taxon>
        <taxon>Fungi</taxon>
        <taxon>Dikarya</taxon>
        <taxon>Ascomycota</taxon>
        <taxon>Pezizomycotina</taxon>
        <taxon>Eurotiomycetes</taxon>
        <taxon>Eurotiomycetidae</taxon>
        <taxon>Eurotiales</taxon>
        <taxon>Aspergillaceae</taxon>
        <taxon>Penicillium</taxon>
    </lineage>
</organism>
<evidence type="ECO:0000313" key="2">
    <source>
        <dbReference type="EMBL" id="KAJ6038279.1"/>
    </source>
</evidence>
<dbReference type="GO" id="GO:0000184">
    <property type="term" value="P:nuclear-transcribed mRNA catabolic process, nonsense-mediated decay"/>
    <property type="evidence" value="ECO:0007669"/>
    <property type="project" value="TreeGrafter"/>
</dbReference>
<dbReference type="GO" id="GO:0005697">
    <property type="term" value="C:telomerase holoenzyme complex"/>
    <property type="evidence" value="ECO:0007669"/>
    <property type="project" value="TreeGrafter"/>
</dbReference>
<dbReference type="PANTHER" id="PTHR15696:SF0">
    <property type="entry name" value="TELOMERASE-BINDING PROTEIN EST1A"/>
    <property type="match status" value="1"/>
</dbReference>
<dbReference type="Proteomes" id="UP001219568">
    <property type="component" value="Unassembled WGS sequence"/>
</dbReference>
<dbReference type="SUPFAM" id="SSF48452">
    <property type="entry name" value="TPR-like"/>
    <property type="match status" value="1"/>
</dbReference>
<feature type="domain" description="DNA/RNA-binding" evidence="1">
    <location>
        <begin position="60"/>
        <end position="119"/>
    </location>
</feature>
<reference evidence="2" key="1">
    <citation type="journal article" date="2023" name="IMA Fungus">
        <title>Comparative genomic study of the Penicillium genus elucidates a diverse pangenome and 15 lateral gene transfer events.</title>
        <authorList>
            <person name="Petersen C."/>
            <person name="Sorensen T."/>
            <person name="Nielsen M.R."/>
            <person name="Sondergaard T.E."/>
            <person name="Sorensen J.L."/>
            <person name="Fitzpatrick D.A."/>
            <person name="Frisvad J.C."/>
            <person name="Nielsen K.L."/>
        </authorList>
    </citation>
    <scope>NUCLEOTIDE SEQUENCE</scope>
    <source>
        <strain evidence="2">IBT 15450</strain>
    </source>
</reference>
<sequence>MVTLLLEQVPNFKGTWFECLGDLARYRMAVKDTDVTVRDVWAEVSRYWYNQYLDQRSEPGRIQHHLAVLSRSDTLQRFFYYSKALLSVDPFANARESMIQLFNPILSAPADRHTLTTSFVDAHGVLFLRMPSEQFDAQSKFLLVNLRQEVSWLAILQYGEENGAFAADFVHDPSTSTTDAYVNTKQWASTTAPIDLNRHCYTDFSSQFAFRASSLAFHTLIVILGQASEPSMHPALHDFWHSCGASHSIQQPCNDSSR</sequence>
<dbReference type="PANTHER" id="PTHR15696">
    <property type="entry name" value="SMG-7 SUPPRESSOR WITH MORPHOLOGICAL EFFECT ON GENITALIA PROTEIN 7"/>
    <property type="match status" value="1"/>
</dbReference>
<dbReference type="AlphaFoldDB" id="A0AAD6I9H9"/>
<keyword evidence="3" id="KW-1185">Reference proteome</keyword>
<name>A0AAD6I9H9_PENCN</name>
<dbReference type="GO" id="GO:0070034">
    <property type="term" value="F:telomerase RNA binding"/>
    <property type="evidence" value="ECO:0007669"/>
    <property type="project" value="TreeGrafter"/>
</dbReference>